<keyword evidence="1" id="KW-1133">Transmembrane helix</keyword>
<feature type="transmembrane region" description="Helical" evidence="1">
    <location>
        <begin position="12"/>
        <end position="30"/>
    </location>
</feature>
<dbReference type="EMBL" id="JBHTBJ010000026">
    <property type="protein sequence ID" value="MFC7277874.1"/>
    <property type="molecule type" value="Genomic_DNA"/>
</dbReference>
<organism evidence="2 3">
    <name type="scientific">Paractinoplanes rhizophilus</name>
    <dbReference type="NCBI Taxonomy" id="1416877"/>
    <lineage>
        <taxon>Bacteria</taxon>
        <taxon>Bacillati</taxon>
        <taxon>Actinomycetota</taxon>
        <taxon>Actinomycetes</taxon>
        <taxon>Micromonosporales</taxon>
        <taxon>Micromonosporaceae</taxon>
        <taxon>Paractinoplanes</taxon>
    </lineage>
</organism>
<comment type="caution">
    <text evidence="2">The sequence shown here is derived from an EMBL/GenBank/DDBJ whole genome shotgun (WGS) entry which is preliminary data.</text>
</comment>
<protein>
    <submittedName>
        <fullName evidence="2">ABC transporter permease subunit</fullName>
    </submittedName>
</protein>
<sequence>MIWLTWRQFRTQAVVGLAAAAAIVAAFWITRGALLDLARDMGYTGCATDCATLADQFARQAQREYFGRLFFAGSVLLYALPVLIGLFWGAPLIARELEAGTHRLVWNQTVGRTRWLAIKLGGAGLATVAVAGLISWAFTAWASPIDRAGGWMGPDTFTVRGVVPVGYALFGFLAGVTIGMLLRRTVAAMAVTLVAVGLTMFLTIGFLRPHLVARTTYETTLTAESVGGISLGVDDPRRVIRVEAESPVRGAWILSNDVLTSAGAQWRGPYDPQYCGPDAPDDGPRGCARWIASQNLKQRVIYLGADKFWVLQWRELGVLVVLSALLAIFCFWWIRRRVA</sequence>
<proteinExistence type="predicted"/>
<evidence type="ECO:0000313" key="2">
    <source>
        <dbReference type="EMBL" id="MFC7277874.1"/>
    </source>
</evidence>
<reference evidence="3" key="1">
    <citation type="journal article" date="2019" name="Int. J. Syst. Evol. Microbiol.">
        <title>The Global Catalogue of Microorganisms (GCM) 10K type strain sequencing project: providing services to taxonomists for standard genome sequencing and annotation.</title>
        <authorList>
            <consortium name="The Broad Institute Genomics Platform"/>
            <consortium name="The Broad Institute Genome Sequencing Center for Infectious Disease"/>
            <person name="Wu L."/>
            <person name="Ma J."/>
        </authorList>
    </citation>
    <scope>NUCLEOTIDE SEQUENCE [LARGE SCALE GENOMIC DNA]</scope>
    <source>
        <strain evidence="3">XZYJT-10</strain>
    </source>
</reference>
<keyword evidence="3" id="KW-1185">Reference proteome</keyword>
<keyword evidence="1" id="KW-0812">Transmembrane</keyword>
<feature type="transmembrane region" description="Helical" evidence="1">
    <location>
        <begin position="189"/>
        <end position="207"/>
    </location>
</feature>
<keyword evidence="1" id="KW-0472">Membrane</keyword>
<gene>
    <name evidence="2" type="ORF">ACFQS1_28125</name>
</gene>
<evidence type="ECO:0000313" key="3">
    <source>
        <dbReference type="Proteomes" id="UP001596548"/>
    </source>
</evidence>
<dbReference type="RefSeq" id="WP_378974036.1">
    <property type="nucleotide sequence ID" value="NZ_JBHTBJ010000026.1"/>
</dbReference>
<feature type="transmembrane region" description="Helical" evidence="1">
    <location>
        <begin position="69"/>
        <end position="94"/>
    </location>
</feature>
<evidence type="ECO:0000256" key="1">
    <source>
        <dbReference type="SAM" id="Phobius"/>
    </source>
</evidence>
<feature type="transmembrane region" description="Helical" evidence="1">
    <location>
        <begin position="162"/>
        <end position="182"/>
    </location>
</feature>
<accession>A0ABW2I0T0</accession>
<dbReference type="Proteomes" id="UP001596548">
    <property type="component" value="Unassembled WGS sequence"/>
</dbReference>
<name>A0ABW2I0T0_9ACTN</name>
<feature type="transmembrane region" description="Helical" evidence="1">
    <location>
        <begin position="115"/>
        <end position="142"/>
    </location>
</feature>
<feature type="transmembrane region" description="Helical" evidence="1">
    <location>
        <begin position="316"/>
        <end position="334"/>
    </location>
</feature>